<dbReference type="Gene3D" id="2.130.10.10">
    <property type="entry name" value="YVTN repeat-like/Quinoprotein amine dehydrogenase"/>
    <property type="match status" value="1"/>
</dbReference>
<dbReference type="SUPFAM" id="SSF63829">
    <property type="entry name" value="Calcium-dependent phosphotriesterase"/>
    <property type="match status" value="1"/>
</dbReference>
<reference evidence="2 3" key="1">
    <citation type="journal article" date="2015" name="Genome Announc.">
        <title>Complete Genome Sequence and Annotation of Corynebacterium singulare DSM 44357, Isolated from a Human Semen Specimen.</title>
        <authorList>
            <person name="Merten M."/>
            <person name="Brinkrolf K."/>
            <person name="Albersmeier A."/>
            <person name="Kutter Y."/>
            <person name="Ruckert C."/>
            <person name="Tauch A."/>
        </authorList>
    </citation>
    <scope>NUCLEOTIDE SEQUENCE [LARGE SCALE GENOMIC DNA]</scope>
    <source>
        <strain evidence="2">IBS B52218</strain>
    </source>
</reference>
<accession>A0A0B6EQV6</accession>
<evidence type="ECO:0008006" key="4">
    <source>
        <dbReference type="Google" id="ProtNLM"/>
    </source>
</evidence>
<dbReference type="InterPro" id="IPR015943">
    <property type="entry name" value="WD40/YVTN_repeat-like_dom_sf"/>
</dbReference>
<protein>
    <recommendedName>
        <fullName evidence="4">Prolipoprotein LppL</fullName>
    </recommendedName>
</protein>
<name>A0A0B6EQV6_9CORY</name>
<proteinExistence type="predicted"/>
<organism evidence="2 3">
    <name type="scientific">Corynebacterium singulare</name>
    <dbReference type="NCBI Taxonomy" id="161899"/>
    <lineage>
        <taxon>Bacteria</taxon>
        <taxon>Bacillati</taxon>
        <taxon>Actinomycetota</taxon>
        <taxon>Actinomycetes</taxon>
        <taxon>Mycobacteriales</taxon>
        <taxon>Corynebacteriaceae</taxon>
        <taxon>Corynebacterium</taxon>
    </lineage>
</organism>
<evidence type="ECO:0000313" key="2">
    <source>
        <dbReference type="EMBL" id="AJI78907.1"/>
    </source>
</evidence>
<dbReference type="KEGG" id="csx:CSING_06880"/>
<sequence length="343" mass="35298">MKMSRVLLSCALLTSVSALAACDPTVGVGGDPNSAVYGQAEPADSPAAQEPVGKVVDFDAVSDTVALDDVLAVRTKKTLSIGTQEEFESSKAPSIDVSEHCGDLTASPQHFVLACGDKVLLFDPQKPDSPQELAVEEETPVTVAAEASTGEIFVGSADSASIGVYEEGERTAEISVEGGSDQLISVPNPDGADGIVRVLRQDSTIQSLDWEKDRAGGRLRVGQGVGQIAGGDGAVVVASDTVGKRVAIYTASDVIRLHQFGNTEGTPWAVAWDNERTLAWVTTTDNNLLHAYSVSTGVPELVGSVATVAGAQNIAVLGDGTLVAASATGDGLQFITDAKLSSS</sequence>
<dbReference type="STRING" id="161899.CSING_06880"/>
<dbReference type="AlphaFoldDB" id="A0A0B6EQV6"/>
<feature type="chain" id="PRO_5002120356" description="Prolipoprotein LppL" evidence="1">
    <location>
        <begin position="21"/>
        <end position="343"/>
    </location>
</feature>
<evidence type="ECO:0000256" key="1">
    <source>
        <dbReference type="SAM" id="SignalP"/>
    </source>
</evidence>
<dbReference type="HOGENOM" id="CLU_049426_0_0_11"/>
<dbReference type="PROSITE" id="PS51257">
    <property type="entry name" value="PROKAR_LIPOPROTEIN"/>
    <property type="match status" value="1"/>
</dbReference>
<evidence type="ECO:0000313" key="3">
    <source>
        <dbReference type="Proteomes" id="UP000031890"/>
    </source>
</evidence>
<feature type="signal peptide" evidence="1">
    <location>
        <begin position="1"/>
        <end position="20"/>
    </location>
</feature>
<keyword evidence="1" id="KW-0732">Signal</keyword>
<gene>
    <name evidence="2" type="ORF">CSING_06880</name>
</gene>
<dbReference type="EMBL" id="CP010827">
    <property type="protein sequence ID" value="AJI78907.1"/>
    <property type="molecule type" value="Genomic_DNA"/>
</dbReference>
<dbReference type="Proteomes" id="UP000031890">
    <property type="component" value="Chromosome"/>
</dbReference>